<keyword evidence="3" id="KW-1185">Reference proteome</keyword>
<organism evidence="4">
    <name type="scientific">Echinostoma caproni</name>
    <dbReference type="NCBI Taxonomy" id="27848"/>
    <lineage>
        <taxon>Eukaryota</taxon>
        <taxon>Metazoa</taxon>
        <taxon>Spiralia</taxon>
        <taxon>Lophotrochozoa</taxon>
        <taxon>Platyhelminthes</taxon>
        <taxon>Trematoda</taxon>
        <taxon>Digenea</taxon>
        <taxon>Plagiorchiida</taxon>
        <taxon>Echinostomata</taxon>
        <taxon>Echinostomatoidea</taxon>
        <taxon>Echinostomatidae</taxon>
        <taxon>Echinostoma</taxon>
    </lineage>
</organism>
<reference evidence="2 3" key="2">
    <citation type="submission" date="2018-11" db="EMBL/GenBank/DDBJ databases">
        <authorList>
            <consortium name="Pathogen Informatics"/>
        </authorList>
    </citation>
    <scope>NUCLEOTIDE SEQUENCE [LARGE SCALE GENOMIC DNA]</scope>
    <source>
        <strain evidence="2 3">Egypt</strain>
    </source>
</reference>
<dbReference type="OrthoDB" id="28939at2759"/>
<evidence type="ECO:0000313" key="2">
    <source>
        <dbReference type="EMBL" id="VDP88495.1"/>
    </source>
</evidence>
<dbReference type="AlphaFoldDB" id="A0A183AWV0"/>
<gene>
    <name evidence="2" type="ORF">ECPE_LOCUS11435</name>
</gene>
<proteinExistence type="predicted"/>
<protein>
    <submittedName>
        <fullName evidence="4">PH domain-containing protein</fullName>
    </submittedName>
</protein>
<dbReference type="Proteomes" id="UP000272942">
    <property type="component" value="Unassembled WGS sequence"/>
</dbReference>
<dbReference type="WBParaSite" id="ECPE_0001147001-mRNA-1">
    <property type="protein sequence ID" value="ECPE_0001147001-mRNA-1"/>
    <property type="gene ID" value="ECPE_0001147001"/>
</dbReference>
<sequence length="76" mass="8313">MDSNLPAPPTGHRTDESFAKSKQPSTVVSELREKLAWCTSRLNETESPEEIGQWAEAIRCLAEAADAVYKCSASLC</sequence>
<dbReference type="EMBL" id="UZAN01050827">
    <property type="protein sequence ID" value="VDP88495.1"/>
    <property type="molecule type" value="Genomic_DNA"/>
</dbReference>
<feature type="region of interest" description="Disordered" evidence="1">
    <location>
        <begin position="1"/>
        <end position="25"/>
    </location>
</feature>
<evidence type="ECO:0000313" key="3">
    <source>
        <dbReference type="Proteomes" id="UP000272942"/>
    </source>
</evidence>
<reference evidence="4" key="1">
    <citation type="submission" date="2016-06" db="UniProtKB">
        <authorList>
            <consortium name="WormBaseParasite"/>
        </authorList>
    </citation>
    <scope>IDENTIFICATION</scope>
</reference>
<evidence type="ECO:0000313" key="4">
    <source>
        <dbReference type="WBParaSite" id="ECPE_0001147001-mRNA-1"/>
    </source>
</evidence>
<evidence type="ECO:0000256" key="1">
    <source>
        <dbReference type="SAM" id="MobiDB-lite"/>
    </source>
</evidence>
<name>A0A183AWV0_9TREM</name>
<accession>A0A183AWV0</accession>